<gene>
    <name evidence="1" type="primary">Acey_s0017.g3215</name>
    <name evidence="1" type="ORF">Y032_0017g3215</name>
</gene>
<dbReference type="EMBL" id="JARK01001353">
    <property type="protein sequence ID" value="EYC22214.1"/>
    <property type="molecule type" value="Genomic_DNA"/>
</dbReference>
<accession>A0A016V3G8</accession>
<protein>
    <submittedName>
        <fullName evidence="1">Uncharacterized protein</fullName>
    </submittedName>
</protein>
<dbReference type="Proteomes" id="UP000024635">
    <property type="component" value="Unassembled WGS sequence"/>
</dbReference>
<proteinExistence type="predicted"/>
<organism evidence="1 2">
    <name type="scientific">Ancylostoma ceylanicum</name>
    <dbReference type="NCBI Taxonomy" id="53326"/>
    <lineage>
        <taxon>Eukaryota</taxon>
        <taxon>Metazoa</taxon>
        <taxon>Ecdysozoa</taxon>
        <taxon>Nematoda</taxon>
        <taxon>Chromadorea</taxon>
        <taxon>Rhabditida</taxon>
        <taxon>Rhabditina</taxon>
        <taxon>Rhabditomorpha</taxon>
        <taxon>Strongyloidea</taxon>
        <taxon>Ancylostomatidae</taxon>
        <taxon>Ancylostomatinae</taxon>
        <taxon>Ancylostoma</taxon>
    </lineage>
</organism>
<sequence>MPLHHFIHRIKVSRLALSAVIVHTRPQRGLSSGKLGFVGEAKSKKGFVWGARRKRCRRWIMKEQWGGALAV</sequence>
<keyword evidence="2" id="KW-1185">Reference proteome</keyword>
<evidence type="ECO:0000313" key="2">
    <source>
        <dbReference type="Proteomes" id="UP000024635"/>
    </source>
</evidence>
<name>A0A016V3G8_9BILA</name>
<dbReference type="AlphaFoldDB" id="A0A016V3G8"/>
<reference evidence="2" key="1">
    <citation type="journal article" date="2015" name="Nat. Genet.">
        <title>The genome and transcriptome of the zoonotic hookworm Ancylostoma ceylanicum identify infection-specific gene families.</title>
        <authorList>
            <person name="Schwarz E.M."/>
            <person name="Hu Y."/>
            <person name="Antoshechkin I."/>
            <person name="Miller M.M."/>
            <person name="Sternberg P.W."/>
            <person name="Aroian R.V."/>
        </authorList>
    </citation>
    <scope>NUCLEOTIDE SEQUENCE</scope>
    <source>
        <strain evidence="2">HY135</strain>
    </source>
</reference>
<comment type="caution">
    <text evidence="1">The sequence shown here is derived from an EMBL/GenBank/DDBJ whole genome shotgun (WGS) entry which is preliminary data.</text>
</comment>
<evidence type="ECO:0000313" key="1">
    <source>
        <dbReference type="EMBL" id="EYC22214.1"/>
    </source>
</evidence>